<sequence length="125" mass="13889">MKRKRKPPKHPKRLMKHRRFLPRWLRHRPVEMGGLLNPPCEGPPVVGGAKDPPVVGGAKDPRSWGGAKDPRSWGGGSGKVDKMNPPPTRSRPLQEGAPRPPRLITFGNQPWRAFLVQGGFTTDLL</sequence>
<protein>
    <submittedName>
        <fullName evidence="2">Uncharacterized protein</fullName>
    </submittedName>
</protein>
<accession>A0AAE0YK55</accession>
<dbReference type="Proteomes" id="UP001283361">
    <property type="component" value="Unassembled WGS sequence"/>
</dbReference>
<evidence type="ECO:0000313" key="3">
    <source>
        <dbReference type="Proteomes" id="UP001283361"/>
    </source>
</evidence>
<feature type="region of interest" description="Disordered" evidence="1">
    <location>
        <begin position="35"/>
        <end position="105"/>
    </location>
</feature>
<evidence type="ECO:0000256" key="1">
    <source>
        <dbReference type="SAM" id="MobiDB-lite"/>
    </source>
</evidence>
<gene>
    <name evidence="2" type="ORF">RRG08_057358</name>
</gene>
<organism evidence="2 3">
    <name type="scientific">Elysia crispata</name>
    <name type="common">lettuce slug</name>
    <dbReference type="NCBI Taxonomy" id="231223"/>
    <lineage>
        <taxon>Eukaryota</taxon>
        <taxon>Metazoa</taxon>
        <taxon>Spiralia</taxon>
        <taxon>Lophotrochozoa</taxon>
        <taxon>Mollusca</taxon>
        <taxon>Gastropoda</taxon>
        <taxon>Heterobranchia</taxon>
        <taxon>Euthyneura</taxon>
        <taxon>Panpulmonata</taxon>
        <taxon>Sacoglossa</taxon>
        <taxon>Placobranchoidea</taxon>
        <taxon>Plakobranchidae</taxon>
        <taxon>Elysia</taxon>
    </lineage>
</organism>
<comment type="caution">
    <text evidence="2">The sequence shown here is derived from an EMBL/GenBank/DDBJ whole genome shotgun (WGS) entry which is preliminary data.</text>
</comment>
<reference evidence="2" key="1">
    <citation type="journal article" date="2023" name="G3 (Bethesda)">
        <title>A reference genome for the long-term kleptoplast-retaining sea slug Elysia crispata morphotype clarki.</title>
        <authorList>
            <person name="Eastman K.E."/>
            <person name="Pendleton A.L."/>
            <person name="Shaikh M.A."/>
            <person name="Suttiyut T."/>
            <person name="Ogas R."/>
            <person name="Tomko P."/>
            <person name="Gavelis G."/>
            <person name="Widhalm J.R."/>
            <person name="Wisecaver J.H."/>
        </authorList>
    </citation>
    <scope>NUCLEOTIDE SEQUENCE</scope>
    <source>
        <strain evidence="2">ECLA1</strain>
    </source>
</reference>
<proteinExistence type="predicted"/>
<dbReference type="EMBL" id="JAWDGP010006072">
    <property type="protein sequence ID" value="KAK3747814.1"/>
    <property type="molecule type" value="Genomic_DNA"/>
</dbReference>
<keyword evidence="3" id="KW-1185">Reference proteome</keyword>
<evidence type="ECO:0000313" key="2">
    <source>
        <dbReference type="EMBL" id="KAK3747814.1"/>
    </source>
</evidence>
<dbReference type="AlphaFoldDB" id="A0AAE0YK55"/>
<name>A0AAE0YK55_9GAST</name>
<feature type="region of interest" description="Disordered" evidence="1">
    <location>
        <begin position="1"/>
        <end position="22"/>
    </location>
</feature>